<evidence type="ECO:0000256" key="5">
    <source>
        <dbReference type="RuleBase" id="RU000499"/>
    </source>
</evidence>
<dbReference type="PIRSF" id="PIRSF000303">
    <property type="entry name" value="Glutathion_perox"/>
    <property type="match status" value="1"/>
</dbReference>
<evidence type="ECO:0000313" key="7">
    <source>
        <dbReference type="Proteomes" id="UP000050640"/>
    </source>
</evidence>
<keyword evidence="2 5" id="KW-0575">Peroxidase</keyword>
<dbReference type="PRINTS" id="PR01011">
    <property type="entry name" value="GLUTPROXDASE"/>
</dbReference>
<name>A0A0R3RSF2_9BILA</name>
<comment type="similarity">
    <text evidence="1 5">Belongs to the glutathione peroxidase family.</text>
</comment>
<dbReference type="GO" id="GO:0004601">
    <property type="term" value="F:peroxidase activity"/>
    <property type="evidence" value="ECO:0007669"/>
    <property type="project" value="UniProtKB-KW"/>
</dbReference>
<dbReference type="Gene3D" id="3.40.30.10">
    <property type="entry name" value="Glutaredoxin"/>
    <property type="match status" value="1"/>
</dbReference>
<dbReference type="PROSITE" id="PS51352">
    <property type="entry name" value="THIOREDOXIN_2"/>
    <property type="match status" value="1"/>
</dbReference>
<dbReference type="Proteomes" id="UP000050640">
    <property type="component" value="Unplaced"/>
</dbReference>
<evidence type="ECO:0000256" key="3">
    <source>
        <dbReference type="ARBA" id="ARBA00023002"/>
    </source>
</evidence>
<dbReference type="STRING" id="1147741.A0A0R3RSF2"/>
<evidence type="ECO:0000256" key="2">
    <source>
        <dbReference type="ARBA" id="ARBA00022559"/>
    </source>
</evidence>
<evidence type="ECO:0000313" key="8">
    <source>
        <dbReference type="WBParaSite" id="EEL_0000475301-mRNA-1"/>
    </source>
</evidence>
<accession>A0A0R3RSF2</accession>
<dbReference type="SUPFAM" id="SSF52833">
    <property type="entry name" value="Thioredoxin-like"/>
    <property type="match status" value="1"/>
</dbReference>
<keyword evidence="7" id="KW-1185">Reference proteome</keyword>
<feature type="domain" description="Thioredoxin" evidence="6">
    <location>
        <begin position="32"/>
        <end position="198"/>
    </location>
</feature>
<protein>
    <recommendedName>
        <fullName evidence="5">Glutathione peroxidase</fullName>
    </recommendedName>
</protein>
<dbReference type="InterPro" id="IPR013766">
    <property type="entry name" value="Thioredoxin_domain"/>
</dbReference>
<dbReference type="Pfam" id="PF00255">
    <property type="entry name" value="GSHPx"/>
    <property type="match status" value="1"/>
</dbReference>
<dbReference type="PROSITE" id="PS00460">
    <property type="entry name" value="GLUTATHIONE_PEROXID_1"/>
    <property type="match status" value="1"/>
</dbReference>
<dbReference type="InterPro" id="IPR029759">
    <property type="entry name" value="GPX_AS"/>
</dbReference>
<reference evidence="8" key="1">
    <citation type="submission" date="2017-02" db="UniProtKB">
        <authorList>
            <consortium name="WormBaseParasite"/>
        </authorList>
    </citation>
    <scope>IDENTIFICATION</scope>
</reference>
<dbReference type="PANTHER" id="PTHR11592:SF134">
    <property type="entry name" value="PHOSPHOLIPID HYDROPEROXIDE GLUTATHIONE PEROXIDASE"/>
    <property type="match status" value="1"/>
</dbReference>
<dbReference type="PANTHER" id="PTHR11592">
    <property type="entry name" value="GLUTATHIONE PEROXIDASE"/>
    <property type="match status" value="1"/>
</dbReference>
<sequence>MGSFLDWEKWICLDSYLQLLVFTLFITTYQAEISSNTIYQFRVRDINGAEVSLDRYRGKVVLIVNVASQCGLTHSNYAQLKELHDKYKEQGLAITAFPCNQFASQEPGSEEEIKRFVKETFNFEPDLFAKINVNGADEHPLYTFLKSQKKGTLVDAIKWNFTKFLINRRGAVVERYAPTTQPKDIEEDIVKLLNEHVDL</sequence>
<organism evidence="7 8">
    <name type="scientific">Elaeophora elaphi</name>
    <dbReference type="NCBI Taxonomy" id="1147741"/>
    <lineage>
        <taxon>Eukaryota</taxon>
        <taxon>Metazoa</taxon>
        <taxon>Ecdysozoa</taxon>
        <taxon>Nematoda</taxon>
        <taxon>Chromadorea</taxon>
        <taxon>Rhabditida</taxon>
        <taxon>Spirurina</taxon>
        <taxon>Spiruromorpha</taxon>
        <taxon>Filarioidea</taxon>
        <taxon>Onchocercidae</taxon>
        <taxon>Elaeophora</taxon>
    </lineage>
</organism>
<evidence type="ECO:0000256" key="4">
    <source>
        <dbReference type="PIRSR" id="PIRSR000303-1"/>
    </source>
</evidence>
<dbReference type="WBParaSite" id="EEL_0000475301-mRNA-1">
    <property type="protein sequence ID" value="EEL_0000475301-mRNA-1"/>
    <property type="gene ID" value="EEL_0000475301"/>
</dbReference>
<dbReference type="CDD" id="cd00340">
    <property type="entry name" value="GSH_Peroxidase"/>
    <property type="match status" value="1"/>
</dbReference>
<evidence type="ECO:0000259" key="6">
    <source>
        <dbReference type="PROSITE" id="PS51352"/>
    </source>
</evidence>
<evidence type="ECO:0000256" key="1">
    <source>
        <dbReference type="ARBA" id="ARBA00006926"/>
    </source>
</evidence>
<dbReference type="PROSITE" id="PS51355">
    <property type="entry name" value="GLUTATHIONE_PEROXID_3"/>
    <property type="match status" value="1"/>
</dbReference>
<dbReference type="InterPro" id="IPR036249">
    <property type="entry name" value="Thioredoxin-like_sf"/>
</dbReference>
<dbReference type="GO" id="GO:0006979">
    <property type="term" value="P:response to oxidative stress"/>
    <property type="evidence" value="ECO:0007669"/>
    <property type="project" value="InterPro"/>
</dbReference>
<keyword evidence="3 5" id="KW-0560">Oxidoreductase</keyword>
<dbReference type="AlphaFoldDB" id="A0A0R3RSF2"/>
<dbReference type="InterPro" id="IPR000889">
    <property type="entry name" value="Glutathione_peroxidase"/>
</dbReference>
<feature type="active site" evidence="4">
    <location>
        <position position="70"/>
    </location>
</feature>
<proteinExistence type="inferred from homology"/>
<dbReference type="FunFam" id="3.40.30.10:FF:000025">
    <property type="entry name" value="Glutathione peroxidase"/>
    <property type="match status" value="1"/>
</dbReference>